<evidence type="ECO:0000313" key="2">
    <source>
        <dbReference type="Proteomes" id="UP001176940"/>
    </source>
</evidence>
<comment type="caution">
    <text evidence="1">The sequence shown here is derived from an EMBL/GenBank/DDBJ whole genome shotgun (WGS) entry which is preliminary data.</text>
</comment>
<accession>A0ABN9LZF0</accession>
<dbReference type="EMBL" id="CAUEEQ010035237">
    <property type="protein sequence ID" value="CAJ0952585.1"/>
    <property type="molecule type" value="Genomic_DNA"/>
</dbReference>
<proteinExistence type="predicted"/>
<gene>
    <name evidence="1" type="ORF">RIMI_LOCUS13944352</name>
</gene>
<evidence type="ECO:0000313" key="1">
    <source>
        <dbReference type="EMBL" id="CAJ0952585.1"/>
    </source>
</evidence>
<organism evidence="1 2">
    <name type="scientific">Ranitomeya imitator</name>
    <name type="common">mimic poison frog</name>
    <dbReference type="NCBI Taxonomy" id="111125"/>
    <lineage>
        <taxon>Eukaryota</taxon>
        <taxon>Metazoa</taxon>
        <taxon>Chordata</taxon>
        <taxon>Craniata</taxon>
        <taxon>Vertebrata</taxon>
        <taxon>Euteleostomi</taxon>
        <taxon>Amphibia</taxon>
        <taxon>Batrachia</taxon>
        <taxon>Anura</taxon>
        <taxon>Neobatrachia</taxon>
        <taxon>Hyloidea</taxon>
        <taxon>Dendrobatidae</taxon>
        <taxon>Dendrobatinae</taxon>
        <taxon>Ranitomeya</taxon>
    </lineage>
</organism>
<name>A0ABN9LZF0_9NEOB</name>
<reference evidence="1" key="1">
    <citation type="submission" date="2023-07" db="EMBL/GenBank/DDBJ databases">
        <authorList>
            <person name="Stuckert A."/>
        </authorList>
    </citation>
    <scope>NUCLEOTIDE SEQUENCE</scope>
</reference>
<sequence length="104" mass="11877">MATIGLTPFRCGALPCPPKTWRRAGSSFPWTRNLFLVAMTMSYFHLKTSFRSKCRGDGIRRAAEEHFCCWDRNSPRMKTLSQYVQPAHWEAAVPRSAAQPQITT</sequence>
<keyword evidence="2" id="KW-1185">Reference proteome</keyword>
<dbReference type="Proteomes" id="UP001176940">
    <property type="component" value="Unassembled WGS sequence"/>
</dbReference>
<protein>
    <submittedName>
        <fullName evidence="1">Uncharacterized protein</fullName>
    </submittedName>
</protein>